<name>A0A9P6U8V9_9FUNG</name>
<feature type="compositionally biased region" description="Basic and acidic residues" evidence="9">
    <location>
        <begin position="332"/>
        <end position="342"/>
    </location>
</feature>
<keyword evidence="4" id="KW-0963">Cytoplasm</keyword>
<feature type="compositionally biased region" description="Low complexity" evidence="9">
    <location>
        <begin position="367"/>
        <end position="397"/>
    </location>
</feature>
<comment type="similarity">
    <text evidence="3">Belongs to the Nudix hydrolase family. DCP2 subfamily.</text>
</comment>
<feature type="region of interest" description="Disordered" evidence="9">
    <location>
        <begin position="355"/>
        <end position="397"/>
    </location>
</feature>
<dbReference type="InterPro" id="IPR007722">
    <property type="entry name" value="DCP2_BoxA"/>
</dbReference>
<dbReference type="InterPro" id="IPR044099">
    <property type="entry name" value="Dcp2_NUDIX"/>
</dbReference>
<reference evidence="11" key="1">
    <citation type="journal article" date="2020" name="Fungal Divers.">
        <title>Resolving the Mortierellaceae phylogeny through synthesis of multi-gene phylogenetics and phylogenomics.</title>
        <authorList>
            <person name="Vandepol N."/>
            <person name="Liber J."/>
            <person name="Desiro A."/>
            <person name="Na H."/>
            <person name="Kennedy M."/>
            <person name="Barry K."/>
            <person name="Grigoriev I.V."/>
            <person name="Miller A.N."/>
            <person name="O'Donnell K."/>
            <person name="Stajich J.E."/>
            <person name="Bonito G."/>
        </authorList>
    </citation>
    <scope>NUCLEOTIDE SEQUENCE</scope>
    <source>
        <strain evidence="11">BC1065</strain>
    </source>
</reference>
<feature type="region of interest" description="Disordered" evidence="9">
    <location>
        <begin position="256"/>
        <end position="287"/>
    </location>
</feature>
<keyword evidence="12" id="KW-1185">Reference proteome</keyword>
<dbReference type="OrthoDB" id="18996at2759"/>
<protein>
    <submittedName>
        <fullName evidence="11">mRNA-decapping enzyme subunit 2</fullName>
    </submittedName>
</protein>
<dbReference type="GO" id="GO:0000184">
    <property type="term" value="P:nuclear-transcribed mRNA catabolic process, nonsense-mediated decay"/>
    <property type="evidence" value="ECO:0007669"/>
    <property type="project" value="InterPro"/>
</dbReference>
<dbReference type="InterPro" id="IPR000086">
    <property type="entry name" value="NUDIX_hydrolase_dom"/>
</dbReference>
<dbReference type="SUPFAM" id="SSF55811">
    <property type="entry name" value="Nudix"/>
    <property type="match status" value="1"/>
</dbReference>
<dbReference type="GO" id="GO:0030145">
    <property type="term" value="F:manganese ion binding"/>
    <property type="evidence" value="ECO:0007669"/>
    <property type="project" value="InterPro"/>
</dbReference>
<evidence type="ECO:0000256" key="1">
    <source>
        <dbReference type="ARBA" id="ARBA00001936"/>
    </source>
</evidence>
<dbReference type="InterPro" id="IPR020084">
    <property type="entry name" value="NUDIX_hydrolase_CS"/>
</dbReference>
<dbReference type="SUPFAM" id="SSF140586">
    <property type="entry name" value="Dcp2 domain-like"/>
    <property type="match status" value="1"/>
</dbReference>
<feature type="region of interest" description="Disordered" evidence="9">
    <location>
        <begin position="308"/>
        <end position="342"/>
    </location>
</feature>
<accession>A0A9P6U8V9</accession>
<evidence type="ECO:0000259" key="10">
    <source>
        <dbReference type="PROSITE" id="PS51462"/>
    </source>
</evidence>
<dbReference type="SMART" id="SM01125">
    <property type="entry name" value="DCP2"/>
    <property type="match status" value="1"/>
</dbReference>
<keyword evidence="5" id="KW-0479">Metal-binding</keyword>
<evidence type="ECO:0000256" key="4">
    <source>
        <dbReference type="ARBA" id="ARBA00022490"/>
    </source>
</evidence>
<evidence type="ECO:0000256" key="3">
    <source>
        <dbReference type="ARBA" id="ARBA00005279"/>
    </source>
</evidence>
<comment type="caution">
    <text evidence="11">The sequence shown here is derived from an EMBL/GenBank/DDBJ whole genome shotgun (WGS) entry which is preliminary data.</text>
</comment>
<evidence type="ECO:0000256" key="9">
    <source>
        <dbReference type="SAM" id="MobiDB-lite"/>
    </source>
</evidence>
<evidence type="ECO:0000256" key="2">
    <source>
        <dbReference type="ARBA" id="ARBA00004496"/>
    </source>
</evidence>
<feature type="compositionally biased region" description="Low complexity" evidence="9">
    <location>
        <begin position="602"/>
        <end position="617"/>
    </location>
</feature>
<evidence type="ECO:0000313" key="11">
    <source>
        <dbReference type="EMBL" id="KAG0265636.1"/>
    </source>
</evidence>
<feature type="compositionally biased region" description="Low complexity" evidence="9">
    <location>
        <begin position="532"/>
        <end position="553"/>
    </location>
</feature>
<dbReference type="InterPro" id="IPR036189">
    <property type="entry name" value="DCP2_BoxA_sf"/>
</dbReference>
<feature type="compositionally biased region" description="Low complexity" evidence="9">
    <location>
        <begin position="648"/>
        <end position="665"/>
    </location>
</feature>
<dbReference type="GO" id="GO:0003723">
    <property type="term" value="F:RNA binding"/>
    <property type="evidence" value="ECO:0007669"/>
    <property type="project" value="UniProtKB-KW"/>
</dbReference>
<dbReference type="GO" id="GO:0000932">
    <property type="term" value="C:P-body"/>
    <property type="evidence" value="ECO:0007669"/>
    <property type="project" value="TreeGrafter"/>
</dbReference>
<organism evidence="11 12">
    <name type="scientific">Actinomortierella ambigua</name>
    <dbReference type="NCBI Taxonomy" id="1343610"/>
    <lineage>
        <taxon>Eukaryota</taxon>
        <taxon>Fungi</taxon>
        <taxon>Fungi incertae sedis</taxon>
        <taxon>Mucoromycota</taxon>
        <taxon>Mortierellomycotina</taxon>
        <taxon>Mortierellomycetes</taxon>
        <taxon>Mortierellales</taxon>
        <taxon>Mortierellaceae</taxon>
        <taxon>Actinomortierella</taxon>
    </lineage>
</organism>
<dbReference type="PANTHER" id="PTHR23114:SF17">
    <property type="entry name" value="M7GPPPN-MRNA HYDROLASE"/>
    <property type="match status" value="1"/>
</dbReference>
<dbReference type="Gene3D" id="3.90.79.10">
    <property type="entry name" value="Nucleoside Triphosphate Pyrophosphohydrolase"/>
    <property type="match status" value="1"/>
</dbReference>
<feature type="compositionally biased region" description="Polar residues" evidence="9">
    <location>
        <begin position="264"/>
        <end position="287"/>
    </location>
</feature>
<dbReference type="Pfam" id="PF00293">
    <property type="entry name" value="NUDIX"/>
    <property type="match status" value="1"/>
</dbReference>
<evidence type="ECO:0000256" key="8">
    <source>
        <dbReference type="ARBA" id="ARBA00023211"/>
    </source>
</evidence>
<dbReference type="AlphaFoldDB" id="A0A9P6U8V9"/>
<dbReference type="Pfam" id="PF05026">
    <property type="entry name" value="DCP2"/>
    <property type="match status" value="1"/>
</dbReference>
<feature type="domain" description="Nudix hydrolase" evidence="10">
    <location>
        <begin position="97"/>
        <end position="224"/>
    </location>
</feature>
<dbReference type="GO" id="GO:0140933">
    <property type="term" value="F:5'-(N(7)-methylguanosine 5'-triphospho)-[mRNA] hydrolase activity"/>
    <property type="evidence" value="ECO:0007669"/>
    <property type="project" value="InterPro"/>
</dbReference>
<feature type="region of interest" description="Disordered" evidence="9">
    <location>
        <begin position="413"/>
        <end position="681"/>
    </location>
</feature>
<comment type="subcellular location">
    <subcellularLocation>
        <location evidence="2">Cytoplasm</location>
    </subcellularLocation>
</comment>
<dbReference type="Gene3D" id="1.10.10.1050">
    <property type="entry name" value="Dcp2, box A domain"/>
    <property type="match status" value="1"/>
</dbReference>
<evidence type="ECO:0000256" key="6">
    <source>
        <dbReference type="ARBA" id="ARBA00022801"/>
    </source>
</evidence>
<gene>
    <name evidence="11" type="primary">DCP2</name>
    <name evidence="11" type="ORF">DFQ27_000511</name>
</gene>
<keyword evidence="6" id="KW-0378">Hydrolase</keyword>
<dbReference type="InterPro" id="IPR015797">
    <property type="entry name" value="NUDIX_hydrolase-like_dom_sf"/>
</dbReference>
<dbReference type="EMBL" id="JAAAJB010000112">
    <property type="protein sequence ID" value="KAG0265636.1"/>
    <property type="molecule type" value="Genomic_DNA"/>
</dbReference>
<feature type="compositionally biased region" description="Basic residues" evidence="9">
    <location>
        <begin position="440"/>
        <end position="450"/>
    </location>
</feature>
<dbReference type="PANTHER" id="PTHR23114">
    <property type="entry name" value="M7GPPPN-MRNA HYDROLASE"/>
    <property type="match status" value="1"/>
</dbReference>
<keyword evidence="8" id="KW-0464">Manganese</keyword>
<dbReference type="PROSITE" id="PS00893">
    <property type="entry name" value="NUDIX_BOX"/>
    <property type="match status" value="1"/>
</dbReference>
<evidence type="ECO:0000256" key="5">
    <source>
        <dbReference type="ARBA" id="ARBA00022723"/>
    </source>
</evidence>
<dbReference type="GO" id="GO:0000290">
    <property type="term" value="P:deadenylation-dependent decapping of nuclear-transcribed mRNA"/>
    <property type="evidence" value="ECO:0007669"/>
    <property type="project" value="InterPro"/>
</dbReference>
<feature type="region of interest" description="Disordered" evidence="9">
    <location>
        <begin position="207"/>
        <end position="235"/>
    </location>
</feature>
<dbReference type="PROSITE" id="PS51462">
    <property type="entry name" value="NUDIX"/>
    <property type="match status" value="1"/>
</dbReference>
<keyword evidence="7" id="KW-0694">RNA-binding</keyword>
<dbReference type="CDD" id="cd03672">
    <property type="entry name" value="NUDIX_Dcp2p_Nudt20"/>
    <property type="match status" value="1"/>
</dbReference>
<evidence type="ECO:0000313" key="12">
    <source>
        <dbReference type="Proteomes" id="UP000807716"/>
    </source>
</evidence>
<dbReference type="FunFam" id="3.90.79.10:FF:000003">
    <property type="entry name" value="M7GpppN-mRNA hydrolase isoform 2"/>
    <property type="match status" value="1"/>
</dbReference>
<evidence type="ECO:0000256" key="7">
    <source>
        <dbReference type="ARBA" id="ARBA00022884"/>
    </source>
</evidence>
<feature type="compositionally biased region" description="Low complexity" evidence="9">
    <location>
        <begin position="413"/>
        <end position="422"/>
    </location>
</feature>
<feature type="compositionally biased region" description="Low complexity" evidence="9">
    <location>
        <begin position="561"/>
        <end position="570"/>
    </location>
</feature>
<proteinExistence type="inferred from homology"/>
<comment type="cofactor">
    <cofactor evidence="1">
        <name>Mn(2+)</name>
        <dbReference type="ChEBI" id="CHEBI:29035"/>
    </cofactor>
</comment>
<dbReference type="Proteomes" id="UP000807716">
    <property type="component" value="Unassembled WGS sequence"/>
</dbReference>
<sequence length="681" mass="74705">MALSKATFEQVLDDLSSRFIINVPDEELASVERICFQIEQAHWFYEDFIRVENPSLPSFTLKNFSAKYILPLSHCPLLHEWANEHETAFANFMEYKIRVPVCGAIILNEAMDKCILVKGWNARSGWGFPKGKINKDEPDITCAAREVWEETGFDVMPWIQEEHFVEQYMKDQRIRLYVIKGVPEDTVFAPQTRKEISKIEWHNVSDLPSSKAKPIERGAQSGKESGSEIPNPKHPSRYFMVIPFVHKLKGWIANQKKNAKRKGPQQNRQPAQHTQTSPGTTSRQDQTLSAVQIDTDALRRILGISDSPSVQHAEPHHSPLQQQQQPNNTDSQDPRPDLSKSSESLRELLGIGGMVEPSLNGERRSAHPAGGQPPSSSSSSSSAAPPAPPRLASSSSSDTLKTLLGIPLGLAAPASGSSPSPSTAHILNPAMAHPPPQQQHHQHHYPHPHHAGHDSPRFQPAQPSRMGYSPQLHHATAHMHHGSAPNSPHLIRAGAIPSASSPAHSTPGGGVRKNSVDLLALLNNGGAGGLPNGHSPQHPHSYQHQHPQQHPQLPFFPPPMMNGFMPGPNGHSYPMNGGSHSNHGSPVLARHEPRHYHPQLPPQHQQQQPPSSSFTSPKLAFGSAPNLPPSSAPAPTHSDNNGNGTVAKPNKQQQKQQKQPNGGNQTKSTMRDFKFNMDGIV</sequence>